<dbReference type="SUPFAM" id="SSF53850">
    <property type="entry name" value="Periplasmic binding protein-like II"/>
    <property type="match status" value="1"/>
</dbReference>
<dbReference type="Pfam" id="PF12849">
    <property type="entry name" value="PBP_like_2"/>
    <property type="match status" value="1"/>
</dbReference>
<proteinExistence type="predicted"/>
<evidence type="ECO:0000313" key="4">
    <source>
        <dbReference type="EMBL" id="GFO60752.1"/>
    </source>
</evidence>
<feature type="signal peptide" evidence="2">
    <location>
        <begin position="1"/>
        <end position="21"/>
    </location>
</feature>
<dbReference type="AlphaFoldDB" id="A0A6V8MLA2"/>
<dbReference type="PANTHER" id="PTHR30570">
    <property type="entry name" value="PERIPLASMIC PHOSPHATE BINDING COMPONENT OF PHOSPHATE ABC TRANSPORTER"/>
    <property type="match status" value="1"/>
</dbReference>
<name>A0A6V8MLA2_9BACT</name>
<accession>A0A6V8MLA2</accession>
<dbReference type="PANTHER" id="PTHR30570:SF1">
    <property type="entry name" value="PHOSPHATE-BINDING PROTEIN PSTS"/>
    <property type="match status" value="1"/>
</dbReference>
<dbReference type="RefSeq" id="WP_183355561.1">
    <property type="nucleotide sequence ID" value="NZ_BLXX01000010.1"/>
</dbReference>
<feature type="chain" id="PRO_5028109653" evidence="2">
    <location>
        <begin position="22"/>
        <end position="251"/>
    </location>
</feature>
<evidence type="ECO:0000256" key="1">
    <source>
        <dbReference type="ARBA" id="ARBA00022729"/>
    </source>
</evidence>
<evidence type="ECO:0000313" key="5">
    <source>
        <dbReference type="Proteomes" id="UP000556026"/>
    </source>
</evidence>
<protein>
    <submittedName>
        <fullName evidence="4">Phosphate ABC transporter substrate-binding protein</fullName>
    </submittedName>
</protein>
<reference evidence="5" key="1">
    <citation type="submission" date="2020-06" db="EMBL/GenBank/DDBJ databases">
        <title>Draft genomic sequence of Geomonas sp. Red330.</title>
        <authorList>
            <person name="Itoh H."/>
            <person name="Zhenxing X."/>
            <person name="Ushijima N."/>
            <person name="Masuda Y."/>
            <person name="Shiratori Y."/>
            <person name="Senoo K."/>
        </authorList>
    </citation>
    <scope>NUCLEOTIDE SEQUENCE [LARGE SCALE GENOMIC DNA]</scope>
    <source>
        <strain evidence="5">Red330</strain>
    </source>
</reference>
<dbReference type="InterPro" id="IPR024370">
    <property type="entry name" value="PBP_domain"/>
</dbReference>
<organism evidence="4 5">
    <name type="scientific">Geomonas silvestris</name>
    <dbReference type="NCBI Taxonomy" id="2740184"/>
    <lineage>
        <taxon>Bacteria</taxon>
        <taxon>Pseudomonadati</taxon>
        <taxon>Thermodesulfobacteriota</taxon>
        <taxon>Desulfuromonadia</taxon>
        <taxon>Geobacterales</taxon>
        <taxon>Geobacteraceae</taxon>
        <taxon>Geomonas</taxon>
    </lineage>
</organism>
<keyword evidence="5" id="KW-1185">Reference proteome</keyword>
<dbReference type="InterPro" id="IPR050811">
    <property type="entry name" value="Phosphate_ABC_transporter"/>
</dbReference>
<dbReference type="EMBL" id="BLXX01000010">
    <property type="protein sequence ID" value="GFO60752.1"/>
    <property type="molecule type" value="Genomic_DNA"/>
</dbReference>
<gene>
    <name evidence="4" type="ORF">GMST_30770</name>
</gene>
<comment type="caution">
    <text evidence="4">The sequence shown here is derived from an EMBL/GenBank/DDBJ whole genome shotgun (WGS) entry which is preliminary data.</text>
</comment>
<keyword evidence="1 2" id="KW-0732">Signal</keyword>
<sequence length="251" mass="26688">MKKMIVALAALCLVQAGVAGAEEIKVGGGGAPLDGALRPVKPYFEKATGIAINLNFSSATLSFKQLIAGELDAATAGVAYPDLLTAMKNEKLEVPDPSAYQATMLGVSKIFTVVHKENPVGKLSKEQLQGIFTGKIVNWKEVGGSDAPIIVVLSKINPATNAAYRKLALNDQPFLADVLDAGRFEDVRDKVASTPESIAFGPTSMLDTSVKTVETPEFSRPVNLITKGKPSAKLQKLIDYIKGEGNKYLKL</sequence>
<dbReference type="Gene3D" id="3.40.190.10">
    <property type="entry name" value="Periplasmic binding protein-like II"/>
    <property type="match status" value="2"/>
</dbReference>
<evidence type="ECO:0000259" key="3">
    <source>
        <dbReference type="Pfam" id="PF12849"/>
    </source>
</evidence>
<evidence type="ECO:0000256" key="2">
    <source>
        <dbReference type="SAM" id="SignalP"/>
    </source>
</evidence>
<feature type="domain" description="PBP" evidence="3">
    <location>
        <begin position="20"/>
        <end position="164"/>
    </location>
</feature>
<dbReference type="Proteomes" id="UP000556026">
    <property type="component" value="Unassembled WGS sequence"/>
</dbReference>